<accession>A0AA38PG18</accession>
<feature type="region of interest" description="Disordered" evidence="1">
    <location>
        <begin position="212"/>
        <end position="293"/>
    </location>
</feature>
<feature type="compositionally biased region" description="Low complexity" evidence="1">
    <location>
        <begin position="227"/>
        <end position="237"/>
    </location>
</feature>
<name>A0AA38PG18_9AGAR</name>
<sequence>MSTTSHSSKFLAAQGYHHPNITSPPTTSSEYRWSDVIPPKTALQFAVFWDSDDLVLFSDGELLEDSRTEDLLGSPLSPSDACSQVISLGQSTIPLSDKSSTLLYFRDHLGPLIAEDSRPPTSDSQERLFLGRTQTSSTLEGLDVYLRGSLFGQAHRDHRYYSCLEELDGKFEFDPRTSFAKEYLRNTETKEIIDDTVTDEGFFEVNITSRRRAREGKSSHLRPNSDSTGTSSTSSTTRMSDFVSIEDDGASSDWSTVEAPELPSYSEYPHGRKVKQRPHKRRLTKPRPAEIPAPPSEVLQREVFSHQVSLPPWNNEGSRSTKQDSTMFGIACSRSKKKAAEEDRWLCIEVSPETRRRIT</sequence>
<keyword evidence="3" id="KW-1185">Reference proteome</keyword>
<dbReference type="AlphaFoldDB" id="A0AA38PG18"/>
<evidence type="ECO:0000313" key="3">
    <source>
        <dbReference type="Proteomes" id="UP001163846"/>
    </source>
</evidence>
<evidence type="ECO:0000256" key="1">
    <source>
        <dbReference type="SAM" id="MobiDB-lite"/>
    </source>
</evidence>
<comment type="caution">
    <text evidence="2">The sequence shown here is derived from an EMBL/GenBank/DDBJ whole genome shotgun (WGS) entry which is preliminary data.</text>
</comment>
<protein>
    <submittedName>
        <fullName evidence="2">Uncharacterized protein</fullName>
    </submittedName>
</protein>
<feature type="compositionally biased region" description="Basic residues" evidence="1">
    <location>
        <begin position="271"/>
        <end position="285"/>
    </location>
</feature>
<gene>
    <name evidence="2" type="ORF">F5878DRAFT_658003</name>
</gene>
<dbReference type="Proteomes" id="UP001163846">
    <property type="component" value="Unassembled WGS sequence"/>
</dbReference>
<organism evidence="2 3">
    <name type="scientific">Lentinula raphanica</name>
    <dbReference type="NCBI Taxonomy" id="153919"/>
    <lineage>
        <taxon>Eukaryota</taxon>
        <taxon>Fungi</taxon>
        <taxon>Dikarya</taxon>
        <taxon>Basidiomycota</taxon>
        <taxon>Agaricomycotina</taxon>
        <taxon>Agaricomycetes</taxon>
        <taxon>Agaricomycetidae</taxon>
        <taxon>Agaricales</taxon>
        <taxon>Marasmiineae</taxon>
        <taxon>Omphalotaceae</taxon>
        <taxon>Lentinula</taxon>
    </lineage>
</organism>
<evidence type="ECO:0000313" key="2">
    <source>
        <dbReference type="EMBL" id="KAJ3842008.1"/>
    </source>
</evidence>
<reference evidence="2" key="1">
    <citation type="submission" date="2022-08" db="EMBL/GenBank/DDBJ databases">
        <authorList>
            <consortium name="DOE Joint Genome Institute"/>
            <person name="Min B."/>
            <person name="Riley R."/>
            <person name="Sierra-Patev S."/>
            <person name="Naranjo-Ortiz M."/>
            <person name="Looney B."/>
            <person name="Konkel Z."/>
            <person name="Slot J.C."/>
            <person name="Sakamoto Y."/>
            <person name="Steenwyk J.L."/>
            <person name="Rokas A."/>
            <person name="Carro J."/>
            <person name="Camarero S."/>
            <person name="Ferreira P."/>
            <person name="Molpeceres G."/>
            <person name="Ruiz-Duenas F.J."/>
            <person name="Serrano A."/>
            <person name="Henrissat B."/>
            <person name="Drula E."/>
            <person name="Hughes K.W."/>
            <person name="Mata J.L."/>
            <person name="Ishikawa N.K."/>
            <person name="Vargas-Isla R."/>
            <person name="Ushijima S."/>
            <person name="Smith C.A."/>
            <person name="Ahrendt S."/>
            <person name="Andreopoulos W."/>
            <person name="He G."/>
            <person name="Labutti K."/>
            <person name="Lipzen A."/>
            <person name="Ng V."/>
            <person name="Sandor L."/>
            <person name="Barry K."/>
            <person name="Martinez A.T."/>
            <person name="Xiao Y."/>
            <person name="Gibbons J.G."/>
            <person name="Terashima K."/>
            <person name="Hibbett D.S."/>
            <person name="Grigoriev I.V."/>
        </authorList>
    </citation>
    <scope>NUCLEOTIDE SEQUENCE</scope>
    <source>
        <strain evidence="2">TFB9207</strain>
    </source>
</reference>
<dbReference type="EMBL" id="MU806020">
    <property type="protein sequence ID" value="KAJ3842008.1"/>
    <property type="molecule type" value="Genomic_DNA"/>
</dbReference>
<proteinExistence type="predicted"/>